<dbReference type="STRING" id="692418.SAMN04488029_3622"/>
<dbReference type="RefSeq" id="WP_084374246.1">
    <property type="nucleotide sequence ID" value="NZ_FWYF01000004.1"/>
</dbReference>
<evidence type="ECO:0000259" key="1">
    <source>
        <dbReference type="SMART" id="SM00953"/>
    </source>
</evidence>
<evidence type="ECO:0000313" key="3">
    <source>
        <dbReference type="Proteomes" id="UP000192472"/>
    </source>
</evidence>
<gene>
    <name evidence="2" type="ORF">SAMN04488029_3622</name>
</gene>
<keyword evidence="3" id="KW-1185">Reference proteome</keyword>
<accession>A0A1W2GNA9</accession>
<feature type="domain" description="RES" evidence="1">
    <location>
        <begin position="11"/>
        <end position="137"/>
    </location>
</feature>
<reference evidence="2 3" key="1">
    <citation type="submission" date="2017-04" db="EMBL/GenBank/DDBJ databases">
        <authorList>
            <person name="Afonso C.L."/>
            <person name="Miller P.J."/>
            <person name="Scott M.A."/>
            <person name="Spackman E."/>
            <person name="Goraichik I."/>
            <person name="Dimitrov K.M."/>
            <person name="Suarez D.L."/>
            <person name="Swayne D.E."/>
        </authorList>
    </citation>
    <scope>NUCLEOTIDE SEQUENCE [LARGE SCALE GENOMIC DNA]</scope>
    <source>
        <strain evidence="2 3">DSM 26133</strain>
    </source>
</reference>
<dbReference type="Pfam" id="PF08808">
    <property type="entry name" value="RES"/>
    <property type="match status" value="1"/>
</dbReference>
<dbReference type="EMBL" id="FWYF01000004">
    <property type="protein sequence ID" value="SMD38081.1"/>
    <property type="molecule type" value="Genomic_DNA"/>
</dbReference>
<sequence length="151" mass="17473">MMVYRVCHERFAHQLVSSGRPNRWNQRDQHVIYASGSISLCALELLAHTNGIRPSGTFKIMHIEILDRPEITDLSTNSLPPDWHELSAYPITQQIGSLWYQSKKSLVLRVPSAIISQESNFILNTAHPNFDKHIKLKEIADFIWDHRFPEN</sequence>
<dbReference type="Proteomes" id="UP000192472">
    <property type="component" value="Unassembled WGS sequence"/>
</dbReference>
<dbReference type="AlphaFoldDB" id="A0A1W2GNA9"/>
<proteinExistence type="predicted"/>
<dbReference type="InterPro" id="IPR014914">
    <property type="entry name" value="RES_dom"/>
</dbReference>
<dbReference type="SMART" id="SM00953">
    <property type="entry name" value="RES"/>
    <property type="match status" value="1"/>
</dbReference>
<name>A0A1W2GNA9_REIFA</name>
<organism evidence="2 3">
    <name type="scientific">Reichenbachiella faecimaris</name>
    <dbReference type="NCBI Taxonomy" id="692418"/>
    <lineage>
        <taxon>Bacteria</taxon>
        <taxon>Pseudomonadati</taxon>
        <taxon>Bacteroidota</taxon>
        <taxon>Cytophagia</taxon>
        <taxon>Cytophagales</taxon>
        <taxon>Reichenbachiellaceae</taxon>
        <taxon>Reichenbachiella</taxon>
    </lineage>
</organism>
<evidence type="ECO:0000313" key="2">
    <source>
        <dbReference type="EMBL" id="SMD38081.1"/>
    </source>
</evidence>
<dbReference type="OrthoDB" id="9789501at2"/>
<protein>
    <submittedName>
        <fullName evidence="2">RES domain-containing protein</fullName>
    </submittedName>
</protein>